<gene>
    <name evidence="1" type="ORF">PHYSODRAFT_320682</name>
</gene>
<dbReference type="GeneID" id="20644503"/>
<dbReference type="Proteomes" id="UP000002640">
    <property type="component" value="Unassembled WGS sequence"/>
</dbReference>
<name>G4YE83_PHYSP</name>
<dbReference type="EMBL" id="JH159151">
    <property type="protein sequence ID" value="EGZ26790.1"/>
    <property type="molecule type" value="Genomic_DNA"/>
</dbReference>
<keyword evidence="2" id="KW-1185">Reference proteome</keyword>
<dbReference type="RefSeq" id="XP_009514065.1">
    <property type="nucleotide sequence ID" value="XM_009515770.1"/>
</dbReference>
<reference evidence="1 2" key="1">
    <citation type="journal article" date="2006" name="Science">
        <title>Phytophthora genome sequences uncover evolutionary origins and mechanisms of pathogenesis.</title>
        <authorList>
            <person name="Tyler B.M."/>
            <person name="Tripathy S."/>
            <person name="Zhang X."/>
            <person name="Dehal P."/>
            <person name="Jiang R.H."/>
            <person name="Aerts A."/>
            <person name="Arredondo F.D."/>
            <person name="Baxter L."/>
            <person name="Bensasson D."/>
            <person name="Beynon J.L."/>
            <person name="Chapman J."/>
            <person name="Damasceno C.M."/>
            <person name="Dorrance A.E."/>
            <person name="Dou D."/>
            <person name="Dickerman A.W."/>
            <person name="Dubchak I.L."/>
            <person name="Garbelotto M."/>
            <person name="Gijzen M."/>
            <person name="Gordon S.G."/>
            <person name="Govers F."/>
            <person name="Grunwald N.J."/>
            <person name="Huang W."/>
            <person name="Ivors K.L."/>
            <person name="Jones R.W."/>
            <person name="Kamoun S."/>
            <person name="Krampis K."/>
            <person name="Lamour K.H."/>
            <person name="Lee M.K."/>
            <person name="McDonald W.H."/>
            <person name="Medina M."/>
            <person name="Meijer H.J."/>
            <person name="Nordberg E.K."/>
            <person name="Maclean D.J."/>
            <person name="Ospina-Giraldo M.D."/>
            <person name="Morris P.F."/>
            <person name="Phuntumart V."/>
            <person name="Putnam N.H."/>
            <person name="Rash S."/>
            <person name="Rose J.K."/>
            <person name="Sakihama Y."/>
            <person name="Salamov A.A."/>
            <person name="Savidor A."/>
            <person name="Scheuring C.F."/>
            <person name="Smith B.M."/>
            <person name="Sobral B.W."/>
            <person name="Terry A."/>
            <person name="Torto-Alalibo T.A."/>
            <person name="Win J."/>
            <person name="Xu Z."/>
            <person name="Zhang H."/>
            <person name="Grigoriev I.V."/>
            <person name="Rokhsar D.S."/>
            <person name="Boore J.L."/>
        </authorList>
    </citation>
    <scope>NUCLEOTIDE SEQUENCE [LARGE SCALE GENOMIC DNA]</scope>
    <source>
        <strain evidence="1 2">P6497</strain>
    </source>
</reference>
<dbReference type="KEGG" id="psoj:PHYSODRAFT_320682"/>
<dbReference type="AlphaFoldDB" id="G4YE83"/>
<accession>G4YE83</accession>
<sequence>MVDIDTAQSSNITSHLSAMGVHPFLQAAASDAGSIAKFFLREFVDGSHVMFEANRAPPCGLRQLFI</sequence>
<protein>
    <submittedName>
        <fullName evidence="1">Uncharacterized protein</fullName>
    </submittedName>
</protein>
<organism evidence="1 2">
    <name type="scientific">Phytophthora sojae (strain P6497)</name>
    <name type="common">Soybean stem and root rot agent</name>
    <name type="synonym">Phytophthora megasperma f. sp. glycines</name>
    <dbReference type="NCBI Taxonomy" id="1094619"/>
    <lineage>
        <taxon>Eukaryota</taxon>
        <taxon>Sar</taxon>
        <taxon>Stramenopiles</taxon>
        <taxon>Oomycota</taxon>
        <taxon>Peronosporomycetes</taxon>
        <taxon>Peronosporales</taxon>
        <taxon>Peronosporaceae</taxon>
        <taxon>Phytophthora</taxon>
    </lineage>
</organism>
<evidence type="ECO:0000313" key="1">
    <source>
        <dbReference type="EMBL" id="EGZ26790.1"/>
    </source>
</evidence>
<proteinExistence type="predicted"/>
<dbReference type="InParanoid" id="G4YE83"/>
<evidence type="ECO:0000313" key="2">
    <source>
        <dbReference type="Proteomes" id="UP000002640"/>
    </source>
</evidence>